<dbReference type="Gene3D" id="3.40.50.1010">
    <property type="entry name" value="5'-nuclease"/>
    <property type="match status" value="1"/>
</dbReference>
<proteinExistence type="predicted"/>
<name>A0A7C4FFE1_THEPE</name>
<protein>
    <recommendedName>
        <fullName evidence="2">PIN domain-containing protein</fullName>
    </recommendedName>
</protein>
<comment type="caution">
    <text evidence="1">The sequence shown here is derived from an EMBL/GenBank/DDBJ whole genome shotgun (WGS) entry which is preliminary data.</text>
</comment>
<dbReference type="AlphaFoldDB" id="A0A7C4FFE1"/>
<gene>
    <name evidence="1" type="ORF">ENV17_07280</name>
</gene>
<dbReference type="SUPFAM" id="SSF88723">
    <property type="entry name" value="PIN domain-like"/>
    <property type="match status" value="1"/>
</dbReference>
<accession>A0A7C4FFE1</accession>
<evidence type="ECO:0008006" key="2">
    <source>
        <dbReference type="Google" id="ProtNLM"/>
    </source>
</evidence>
<organism evidence="1">
    <name type="scientific">Thermofilum pendens</name>
    <dbReference type="NCBI Taxonomy" id="2269"/>
    <lineage>
        <taxon>Archaea</taxon>
        <taxon>Thermoproteota</taxon>
        <taxon>Thermoprotei</taxon>
        <taxon>Thermofilales</taxon>
        <taxon>Thermofilaceae</taxon>
        <taxon>Thermofilum</taxon>
    </lineage>
</organism>
<reference evidence="1" key="1">
    <citation type="journal article" date="2020" name="mSystems">
        <title>Genome- and Community-Level Interaction Insights into Carbon Utilization and Element Cycling Functions of Hydrothermarchaeota in Hydrothermal Sediment.</title>
        <authorList>
            <person name="Zhou Z."/>
            <person name="Liu Y."/>
            <person name="Xu W."/>
            <person name="Pan J."/>
            <person name="Luo Z.H."/>
            <person name="Li M."/>
        </authorList>
    </citation>
    <scope>NUCLEOTIDE SEQUENCE [LARGE SCALE GENOMIC DNA]</scope>
    <source>
        <strain evidence="1">SpSt-735</strain>
    </source>
</reference>
<dbReference type="EMBL" id="DTFI01000204">
    <property type="protein sequence ID" value="HGI44169.1"/>
    <property type="molecule type" value="Genomic_DNA"/>
</dbReference>
<evidence type="ECO:0000313" key="1">
    <source>
        <dbReference type="EMBL" id="HGI44169.1"/>
    </source>
</evidence>
<dbReference type="InterPro" id="IPR029060">
    <property type="entry name" value="PIN-like_dom_sf"/>
</dbReference>
<sequence>MKIMIDTQLWVLAKKKPSPSRFPSRSDYEKALRVHELAREFFAREYPRSRIYMSTHQIAEIFHALAFRGLRVPVEEARMLVEELVADPRVVKVPLTLEHYREAVGESSRTGIHVWDYLCLIPVREYVEVVYSTDPHFRELCRRYGLELVNPVEYWEEA</sequence>